<organism evidence="1 2">
    <name type="scientific">Meloidogyne floridensis</name>
    <dbReference type="NCBI Taxonomy" id="298350"/>
    <lineage>
        <taxon>Eukaryota</taxon>
        <taxon>Metazoa</taxon>
        <taxon>Ecdysozoa</taxon>
        <taxon>Nematoda</taxon>
        <taxon>Chromadorea</taxon>
        <taxon>Rhabditida</taxon>
        <taxon>Tylenchina</taxon>
        <taxon>Tylenchomorpha</taxon>
        <taxon>Tylenchoidea</taxon>
        <taxon>Meloidogynidae</taxon>
        <taxon>Meloidogyninae</taxon>
        <taxon>Meloidogyne</taxon>
    </lineage>
</organism>
<name>A0A915P6Z8_9BILA</name>
<dbReference type="WBParaSite" id="scf7180000424213.g12597">
    <property type="protein sequence ID" value="scf7180000424213.g12597"/>
    <property type="gene ID" value="scf7180000424213.g12597"/>
</dbReference>
<accession>A0A915P6Z8</accession>
<keyword evidence="1" id="KW-1185">Reference proteome</keyword>
<proteinExistence type="predicted"/>
<dbReference type="AlphaFoldDB" id="A0A915P6Z8"/>
<dbReference type="Proteomes" id="UP000887560">
    <property type="component" value="Unplaced"/>
</dbReference>
<protein>
    <submittedName>
        <fullName evidence="2">Uncharacterized protein</fullName>
    </submittedName>
</protein>
<sequence>MARTYVYNPEESTDKICDLLLFRLLLEFLSSMTKMDNFLKFFYSNTEVNYVEAKKEHAKLANDLIKLFKEYNKMPEETYNLILNKSYVESTKKMITRKVEEFIENYIDGKLKIVVERLARN</sequence>
<evidence type="ECO:0000313" key="2">
    <source>
        <dbReference type="WBParaSite" id="scf7180000424213.g12597"/>
    </source>
</evidence>
<reference evidence="2" key="1">
    <citation type="submission" date="2022-11" db="UniProtKB">
        <authorList>
            <consortium name="WormBaseParasite"/>
        </authorList>
    </citation>
    <scope>IDENTIFICATION</scope>
</reference>
<evidence type="ECO:0000313" key="1">
    <source>
        <dbReference type="Proteomes" id="UP000887560"/>
    </source>
</evidence>